<reference evidence="5 6" key="1">
    <citation type="journal article" date="2018" name="ISME J.">
        <title>Endosymbiont genomes yield clues of tubeworm success.</title>
        <authorList>
            <person name="Li Y."/>
            <person name="Liles M.R."/>
            <person name="Halanych K.M."/>
        </authorList>
    </citation>
    <scope>NUCLEOTIDE SEQUENCE [LARGE SCALE GENOMIC DNA]</scope>
    <source>
        <strain evidence="5">A1422</strain>
    </source>
</reference>
<dbReference type="SUPFAM" id="SSF53901">
    <property type="entry name" value="Thiolase-like"/>
    <property type="match status" value="1"/>
</dbReference>
<dbReference type="Pfam" id="PF08541">
    <property type="entry name" value="ACP_syn_III_C"/>
    <property type="match status" value="1"/>
</dbReference>
<evidence type="ECO:0000256" key="2">
    <source>
        <dbReference type="ARBA" id="ARBA00023315"/>
    </source>
</evidence>
<feature type="domain" description="Beta-ketoacyl-[acyl-carrier-protein] synthase III C-terminal" evidence="3">
    <location>
        <begin position="230"/>
        <end position="313"/>
    </location>
</feature>
<dbReference type="InterPro" id="IPR016039">
    <property type="entry name" value="Thiolase-like"/>
</dbReference>
<dbReference type="Gene3D" id="3.40.47.10">
    <property type="match status" value="1"/>
</dbReference>
<proteinExistence type="predicted"/>
<gene>
    <name evidence="5" type="ORF">DIZ79_09720</name>
</gene>
<dbReference type="InterPro" id="IPR013747">
    <property type="entry name" value="ACP_syn_III_C"/>
</dbReference>
<dbReference type="InterPro" id="IPR013751">
    <property type="entry name" value="ACP_syn_III_N"/>
</dbReference>
<comment type="caution">
    <text evidence="5">The sequence shown here is derived from an EMBL/GenBank/DDBJ whole genome shotgun (WGS) entry which is preliminary data.</text>
</comment>
<evidence type="ECO:0000256" key="1">
    <source>
        <dbReference type="ARBA" id="ARBA00022679"/>
    </source>
</evidence>
<keyword evidence="1" id="KW-0808">Transferase</keyword>
<dbReference type="AlphaFoldDB" id="A0A370DWF0"/>
<dbReference type="Proteomes" id="UP000255508">
    <property type="component" value="Unassembled WGS sequence"/>
</dbReference>
<dbReference type="CDD" id="cd00830">
    <property type="entry name" value="KAS_III"/>
    <property type="match status" value="1"/>
</dbReference>
<dbReference type="EMBL" id="QFXD01000175">
    <property type="protein sequence ID" value="RDH90184.1"/>
    <property type="molecule type" value="Genomic_DNA"/>
</dbReference>
<feature type="domain" description="Beta-ketoacyl-[acyl-carrier-protein] synthase III N-terminal" evidence="4">
    <location>
        <begin position="114"/>
        <end position="190"/>
    </location>
</feature>
<sequence length="320" mass="34632">MGIERESTVGIRAIGSYLPEGRVDNLARITTFGKDGVFVKEKLGFTKLARKSTDEETSDLCVRACENLLKQVELPLEEVDCLIVCTQNPDAAGLPHTSAIVHAKLGLGTSVAAFDISLGCSGYVYGLSVICSFMEMNGLGSGLLFTADPYSKVLDSADHNTELLFGDGATVTWLSRDKSCYQLGRSLFSTNGTGQSAIHVDSEERKVHMKGRSVFNFTMKVVPQQIKACLAANDCTVNDVDYFLLHQGSKFIVDNMTASLGLPPEKTPFMAAEYGNTISSSIPMMLKTLLGERPEKILISGFGVGLSWATSLLFRDPDNC</sequence>
<dbReference type="Pfam" id="PF08545">
    <property type="entry name" value="ACP_syn_III"/>
    <property type="match status" value="1"/>
</dbReference>
<dbReference type="PANTHER" id="PTHR34069:SF2">
    <property type="entry name" value="BETA-KETOACYL-[ACYL-CARRIER-PROTEIN] SYNTHASE III"/>
    <property type="match status" value="1"/>
</dbReference>
<dbReference type="GO" id="GO:0044550">
    <property type="term" value="P:secondary metabolite biosynthetic process"/>
    <property type="evidence" value="ECO:0007669"/>
    <property type="project" value="TreeGrafter"/>
</dbReference>
<dbReference type="GO" id="GO:0006633">
    <property type="term" value="P:fatty acid biosynthetic process"/>
    <property type="evidence" value="ECO:0007669"/>
    <property type="project" value="InterPro"/>
</dbReference>
<evidence type="ECO:0000313" key="5">
    <source>
        <dbReference type="EMBL" id="RDH90184.1"/>
    </source>
</evidence>
<organism evidence="5 6">
    <name type="scientific">endosymbiont of Lamellibrachia luymesi</name>
    <dbReference type="NCBI Taxonomy" id="2200907"/>
    <lineage>
        <taxon>Bacteria</taxon>
        <taxon>Pseudomonadati</taxon>
        <taxon>Pseudomonadota</taxon>
        <taxon>Gammaproteobacteria</taxon>
        <taxon>sulfur-oxidizing symbionts</taxon>
    </lineage>
</organism>
<dbReference type="GO" id="GO:0004315">
    <property type="term" value="F:3-oxoacyl-[acyl-carrier-protein] synthase activity"/>
    <property type="evidence" value="ECO:0007669"/>
    <property type="project" value="InterPro"/>
</dbReference>
<keyword evidence="2" id="KW-0012">Acyltransferase</keyword>
<evidence type="ECO:0000259" key="3">
    <source>
        <dbReference type="Pfam" id="PF08541"/>
    </source>
</evidence>
<evidence type="ECO:0000313" key="6">
    <source>
        <dbReference type="Proteomes" id="UP000255508"/>
    </source>
</evidence>
<accession>A0A370DWF0</accession>
<protein>
    <submittedName>
        <fullName evidence="5">3-oxoacyl-ACP synthase</fullName>
    </submittedName>
</protein>
<evidence type="ECO:0000259" key="4">
    <source>
        <dbReference type="Pfam" id="PF08545"/>
    </source>
</evidence>
<name>A0A370DWF0_9GAMM</name>
<dbReference type="PANTHER" id="PTHR34069">
    <property type="entry name" value="3-OXOACYL-[ACYL-CARRIER-PROTEIN] SYNTHASE 3"/>
    <property type="match status" value="1"/>
</dbReference>